<dbReference type="InterPro" id="IPR052894">
    <property type="entry name" value="AsmA-related"/>
</dbReference>
<dbReference type="InterPro" id="IPR007844">
    <property type="entry name" value="AsmA"/>
</dbReference>
<gene>
    <name evidence="3" type="ORF">VE25_04195</name>
</gene>
<dbReference type="EMBL" id="JZEX01000052">
    <property type="protein sequence ID" value="KKB13037.1"/>
    <property type="molecule type" value="Genomic_DNA"/>
</dbReference>
<accession>A0A0F5FY04</accession>
<comment type="caution">
    <text evidence="3">The sequence shown here is derived from an EMBL/GenBank/DDBJ whole genome shotgun (WGS) entry which is preliminary data.</text>
</comment>
<dbReference type="STRING" id="443610.VE25_04195"/>
<organism evidence="3 4">
    <name type="scientific">Devosia geojensis</name>
    <dbReference type="NCBI Taxonomy" id="443610"/>
    <lineage>
        <taxon>Bacteria</taxon>
        <taxon>Pseudomonadati</taxon>
        <taxon>Pseudomonadota</taxon>
        <taxon>Alphaproteobacteria</taxon>
        <taxon>Hyphomicrobiales</taxon>
        <taxon>Devosiaceae</taxon>
        <taxon>Devosia</taxon>
    </lineage>
</organism>
<dbReference type="GO" id="GO:0090313">
    <property type="term" value="P:regulation of protein targeting to membrane"/>
    <property type="evidence" value="ECO:0007669"/>
    <property type="project" value="TreeGrafter"/>
</dbReference>
<evidence type="ECO:0000256" key="1">
    <source>
        <dbReference type="SAM" id="MobiDB-lite"/>
    </source>
</evidence>
<sequence length="1222" mass="128158">MNRIYIVVGLVAILVLVAAFVVPRFVAWGDYRDRMEELASGVLGAEVTILGDIDFSLLPQPRLQFSEVVVGDLEEPAVTVASVEAEFSLIEFLRDQYRLTSLVLARPVVDVTIDESGLISTGMAFAREPETANVSLQQTRILDGRLRVLDIRSEQTATFDDIDGELRLSALSGPFQFQGTTAQGDARYGVRFNTSAPDGQGNSRLFALIETRERGFSLTAEGNFTPGVAPRFDGSMTYRQAPAEAAAAEEIRGDMVLESRVQASTDRLVLSGYTLLPDENRPGTRLTGAASVQLGARNSFDAVISGGVFALPPRDAAEDAASQPYELVRLLKELPAPPLPPIPGRVGVDLAEMNLRGFSLREVRVDAETDGEVWRVGQFIARLPGDTEVRGNGGLTVEAGRPGFTGSVSVAVSRLDALALLWRRPAEDNPLFNMPAAYRARVILGSDALALTDGALTLDGQSHRADLRIGFGGEPRLDVVGRFGNLDAGDSNALLALVPDIGGTGNFGASFPEGSFALEAASADILGLAGEALVAQGDWSASGLEFDRLAARDLGGVEFDAVLDARGTIAEPVVWGRSNISVQTGEAPGLVRAFDALGVPESWRQALSASLPATLVLDLAEPDAGGRQALEFNGTAGAARISGSAQLGEGLTGLARAPIEGRMFLEASDAGGLSRQLGLGEEGIFGDVTDMFAAVNVSGVPADGLRTQVNLSSGAESIGFRGEIALAGEEIHGSGTVELDLADIGGVARVAGGRDLSLPQVSGTAGIVFEGMRLLRLSDIEGHSGDAGFSGELSMSRTGATTQVAGAISLEQASAEGLAVSLFGRSGLLRFDDGPVPDGPLVIDETPWQTRGSVAITAPQMTLADQPWLTDASFELTWDSRRLRLASFEAQLEGGGILADVTVCCAGPLAEKTVSGRATLSDLDLARVLPPAVSRSLAGTVSGGVRFEGSGADLRAVAGTLSGEGSFSVAGLTVDSLAPETYETVAGLDDILDMEADALSNVIRMALDVGPFRAETADGAFTIAGGVARLANLSVDGQGARLAGGVDVALDTLGLNGAFTMTPRGFVDESGMIGADTARITSRLSGTLLAPERALDLDTMVAAIQTRANEIEVERLEALRLEDEARQRAAAQERNRLIEEQMRQRAEELARRAAEEAARQRQQQQPQPPPQQTPPQPQPQAPTSPTGPLVLQPGFQQGINTPILPGPLVQQPVNQPLGVPLN</sequence>
<dbReference type="GO" id="GO:0005886">
    <property type="term" value="C:plasma membrane"/>
    <property type="evidence" value="ECO:0007669"/>
    <property type="project" value="TreeGrafter"/>
</dbReference>
<protein>
    <recommendedName>
        <fullName evidence="2">AsmA domain-containing protein</fullName>
    </recommendedName>
</protein>
<evidence type="ECO:0000313" key="4">
    <source>
        <dbReference type="Proteomes" id="UP000033632"/>
    </source>
</evidence>
<dbReference type="Proteomes" id="UP000033632">
    <property type="component" value="Unassembled WGS sequence"/>
</dbReference>
<feature type="region of interest" description="Disordered" evidence="1">
    <location>
        <begin position="1145"/>
        <end position="1222"/>
    </location>
</feature>
<name>A0A0F5FY04_9HYPH</name>
<feature type="compositionally biased region" description="Pro residues" evidence="1">
    <location>
        <begin position="1166"/>
        <end position="1182"/>
    </location>
</feature>
<reference evidence="3 4" key="1">
    <citation type="submission" date="2015-03" db="EMBL/GenBank/DDBJ databases">
        <authorList>
            <person name="Hassan Y.I."/>
            <person name="Lepp D."/>
            <person name="Li X.-Z."/>
            <person name="Zhou T."/>
        </authorList>
    </citation>
    <scope>NUCLEOTIDE SEQUENCE [LARGE SCALE GENOMIC DNA]</scope>
    <source>
        <strain evidence="3 4">BD-c194</strain>
    </source>
</reference>
<dbReference type="AlphaFoldDB" id="A0A0F5FY04"/>
<proteinExistence type="predicted"/>
<feature type="compositionally biased region" description="Basic and acidic residues" evidence="1">
    <location>
        <begin position="1145"/>
        <end position="1159"/>
    </location>
</feature>
<evidence type="ECO:0000313" key="3">
    <source>
        <dbReference type="EMBL" id="KKB13037.1"/>
    </source>
</evidence>
<feature type="domain" description="AsmA" evidence="2">
    <location>
        <begin position="5"/>
        <end position="184"/>
    </location>
</feature>
<dbReference type="PATRIC" id="fig|443610.3.peg.3320"/>
<dbReference type="Pfam" id="PF05170">
    <property type="entry name" value="AsmA"/>
    <property type="match status" value="1"/>
</dbReference>
<evidence type="ECO:0000259" key="2">
    <source>
        <dbReference type="Pfam" id="PF05170"/>
    </source>
</evidence>
<keyword evidence="4" id="KW-1185">Reference proteome</keyword>
<dbReference type="PANTHER" id="PTHR30441:SF4">
    <property type="entry name" value="PROTEIN ASMA"/>
    <property type="match status" value="1"/>
</dbReference>
<dbReference type="PANTHER" id="PTHR30441">
    <property type="entry name" value="DUF748 DOMAIN-CONTAINING PROTEIN"/>
    <property type="match status" value="1"/>
</dbReference>